<gene>
    <name evidence="1" type="ORF">Prum_043100</name>
</gene>
<evidence type="ECO:0000313" key="2">
    <source>
        <dbReference type="Proteomes" id="UP000482960"/>
    </source>
</evidence>
<evidence type="ECO:0000313" key="1">
    <source>
        <dbReference type="EMBL" id="GFJ90668.1"/>
    </source>
</evidence>
<name>A0A6V8L6M6_9ACTN</name>
<reference evidence="1 2" key="2">
    <citation type="submission" date="2020-03" db="EMBL/GenBank/DDBJ databases">
        <authorList>
            <person name="Ichikawa N."/>
            <person name="Kimura A."/>
            <person name="Kitahashi Y."/>
            <person name="Uohara A."/>
        </authorList>
    </citation>
    <scope>NUCLEOTIDE SEQUENCE [LARGE SCALE GENOMIC DNA]</scope>
    <source>
        <strain evidence="1 2">NBRC 108638</strain>
    </source>
</reference>
<accession>A0A6V8L6M6</accession>
<dbReference type="Proteomes" id="UP000482960">
    <property type="component" value="Unassembled WGS sequence"/>
</dbReference>
<dbReference type="EMBL" id="BLPG01000001">
    <property type="protein sequence ID" value="GFJ90668.1"/>
    <property type="molecule type" value="Genomic_DNA"/>
</dbReference>
<comment type="caution">
    <text evidence="1">The sequence shown here is derived from an EMBL/GenBank/DDBJ whole genome shotgun (WGS) entry which is preliminary data.</text>
</comment>
<reference evidence="1 2" key="1">
    <citation type="submission" date="2020-03" db="EMBL/GenBank/DDBJ databases">
        <title>Whole genome shotgun sequence of Phytohabitans rumicis NBRC 108638.</title>
        <authorList>
            <person name="Komaki H."/>
            <person name="Tamura T."/>
        </authorList>
    </citation>
    <scope>NUCLEOTIDE SEQUENCE [LARGE SCALE GENOMIC DNA]</scope>
    <source>
        <strain evidence="1 2">NBRC 108638</strain>
    </source>
</reference>
<dbReference type="AlphaFoldDB" id="A0A6V8L6M6"/>
<keyword evidence="2" id="KW-1185">Reference proteome</keyword>
<proteinExistence type="predicted"/>
<organism evidence="1 2">
    <name type="scientific">Phytohabitans rumicis</name>
    <dbReference type="NCBI Taxonomy" id="1076125"/>
    <lineage>
        <taxon>Bacteria</taxon>
        <taxon>Bacillati</taxon>
        <taxon>Actinomycetota</taxon>
        <taxon>Actinomycetes</taxon>
        <taxon>Micromonosporales</taxon>
        <taxon>Micromonosporaceae</taxon>
    </lineage>
</organism>
<protein>
    <submittedName>
        <fullName evidence="1">Uncharacterized protein</fullName>
    </submittedName>
</protein>
<sequence>MPAGALVRTGMLQTLVPAVTRVSAPGEPFVTTANGSRPFTVTTLYCHVPAHSGVSARTVAVAPDGSSPEVLRSSEIT</sequence>